<dbReference type="Gene3D" id="3.30.70.270">
    <property type="match status" value="1"/>
</dbReference>
<evidence type="ECO:0000259" key="2">
    <source>
        <dbReference type="PROSITE" id="PS50878"/>
    </source>
</evidence>
<dbReference type="AlphaFoldDB" id="A0A8H5GAG0"/>
<dbReference type="InterPro" id="IPR010998">
    <property type="entry name" value="Integrase_recombinase_N"/>
</dbReference>
<dbReference type="InterPro" id="IPR043128">
    <property type="entry name" value="Rev_trsase/Diguanyl_cyclase"/>
</dbReference>
<evidence type="ECO:0000313" key="4">
    <source>
        <dbReference type="Proteomes" id="UP000518752"/>
    </source>
</evidence>
<organism evidence="3 4">
    <name type="scientific">Collybiopsis confluens</name>
    <dbReference type="NCBI Taxonomy" id="2823264"/>
    <lineage>
        <taxon>Eukaryota</taxon>
        <taxon>Fungi</taxon>
        <taxon>Dikarya</taxon>
        <taxon>Basidiomycota</taxon>
        <taxon>Agaricomycotina</taxon>
        <taxon>Agaricomycetes</taxon>
        <taxon>Agaricomycetidae</taxon>
        <taxon>Agaricales</taxon>
        <taxon>Marasmiineae</taxon>
        <taxon>Omphalotaceae</taxon>
        <taxon>Collybiopsis</taxon>
    </lineage>
</organism>
<dbReference type="Proteomes" id="UP000518752">
    <property type="component" value="Unassembled WGS sequence"/>
</dbReference>
<dbReference type="PANTHER" id="PTHR33050:SF8">
    <property type="entry name" value="REVERSE TRANSCRIPTASE DOMAIN-CONTAINING PROTEIN"/>
    <property type="match status" value="1"/>
</dbReference>
<evidence type="ECO:0000313" key="3">
    <source>
        <dbReference type="EMBL" id="KAF5361332.1"/>
    </source>
</evidence>
<reference evidence="3 4" key="1">
    <citation type="journal article" date="2020" name="ISME J.">
        <title>Uncovering the hidden diversity of litter-decomposition mechanisms in mushroom-forming fungi.</title>
        <authorList>
            <person name="Floudas D."/>
            <person name="Bentzer J."/>
            <person name="Ahren D."/>
            <person name="Johansson T."/>
            <person name="Persson P."/>
            <person name="Tunlid A."/>
        </authorList>
    </citation>
    <scope>NUCLEOTIDE SEQUENCE [LARGE SCALE GENOMIC DNA]</scope>
    <source>
        <strain evidence="3 4">CBS 406.79</strain>
    </source>
</reference>
<comment type="caution">
    <text evidence="3">The sequence shown here is derived from an EMBL/GenBank/DDBJ whole genome shotgun (WGS) entry which is preliminary data.</text>
</comment>
<evidence type="ECO:0000256" key="1">
    <source>
        <dbReference type="ARBA" id="ARBA00023125"/>
    </source>
</evidence>
<dbReference type="InterPro" id="IPR000477">
    <property type="entry name" value="RT_dom"/>
</dbReference>
<feature type="domain" description="Reverse transcriptase" evidence="2">
    <location>
        <begin position="1"/>
        <end position="205"/>
    </location>
</feature>
<keyword evidence="4" id="KW-1185">Reference proteome</keyword>
<dbReference type="InterPro" id="IPR043502">
    <property type="entry name" value="DNA/RNA_pol_sf"/>
</dbReference>
<dbReference type="InterPro" id="IPR052055">
    <property type="entry name" value="Hepadnavirus_pol/RT"/>
</dbReference>
<keyword evidence="1" id="KW-0238">DNA-binding</keyword>
<name>A0A8H5GAG0_9AGAR</name>
<dbReference type="PROSITE" id="PS50878">
    <property type="entry name" value="RT_POL"/>
    <property type="match status" value="1"/>
</dbReference>
<dbReference type="GO" id="GO:0003677">
    <property type="term" value="F:DNA binding"/>
    <property type="evidence" value="ECO:0007669"/>
    <property type="project" value="UniProtKB-KW"/>
</dbReference>
<dbReference type="Gene3D" id="3.10.10.10">
    <property type="entry name" value="HIV Type 1 Reverse Transcriptase, subunit A, domain 1"/>
    <property type="match status" value="1"/>
</dbReference>
<dbReference type="CDD" id="cd09275">
    <property type="entry name" value="RNase_HI_RT_DIRS1"/>
    <property type="match status" value="1"/>
</dbReference>
<dbReference type="SUPFAM" id="SSF56672">
    <property type="entry name" value="DNA/RNA polymerases"/>
    <property type="match status" value="1"/>
</dbReference>
<gene>
    <name evidence="3" type="ORF">D9757_013548</name>
</gene>
<dbReference type="Gene3D" id="1.10.150.130">
    <property type="match status" value="1"/>
</dbReference>
<proteinExistence type="predicted"/>
<sequence length="679" mass="76088">MVAKGHLAGPFDSPPLANFCCSPVRVVSKRHNSSKLRLINHLSWPHGSSVNDGIPDSEASISYDMFEKAVADLVVSGSGSLLAKLDLKDAFRHIPLCADLWHLFRISWASKFYYSLVLTFGLKNAPYIFNLFAEALHWIVQRHIPARLRHYLDDFLLIFPPNFDPSCTDVSVEWVMSLGANLGLVFQPSKTIWPSQVIEFLSLILDSVRMEARLPSDKLGILRVLLATWASKSMCTLRDAQQLSGFLQFCSQVIPHSRIFLRRVFDFEATFKNPFSHRRIPAGVRSDLVWWQVFSSHWNGVRISSPSASVLVWTDASGVKGISGVIRDAWFSTRVPRRFRKRDIQFKELYAILHAILCWGNCWSGQHVVFYGDNQAVVQWLVSGTCGSPLAMPVLWLISMLAASLRFSFTSIWIPSEENALADAASRFQYSRLFELAPHLPQVSVPPEWYQTHSYLSPRVAFYLFHGIASSTRKAYSSGQRPYINFICTRPALCSAPGQYLLATTSGILEWVASLGDRALQPKTIKSYLSSICSLHVNAGLTFDACESPTVQRLIQGIKRYYGEKTRSPKLPITAAIMAKLASSNGALLGWDQANFNAAYKLAWSGFLCCGEFTLGKREVFNPAVHLTRHSVQFLPSFDNPSHIRLTLPKSKTDPFRKGVSILIVAVPHSPFCASHKEV</sequence>
<accession>A0A8H5GAG0</accession>
<dbReference type="PANTHER" id="PTHR33050">
    <property type="entry name" value="REVERSE TRANSCRIPTASE DOMAIN-CONTAINING PROTEIN"/>
    <property type="match status" value="1"/>
</dbReference>
<protein>
    <recommendedName>
        <fullName evidence="2">Reverse transcriptase domain-containing protein</fullName>
    </recommendedName>
</protein>
<dbReference type="EMBL" id="JAACJN010000208">
    <property type="protein sequence ID" value="KAF5361332.1"/>
    <property type="molecule type" value="Genomic_DNA"/>
</dbReference>
<dbReference type="SUPFAM" id="SSF47823">
    <property type="entry name" value="lambda integrase-like, N-terminal domain"/>
    <property type="match status" value="1"/>
</dbReference>
<dbReference type="Pfam" id="PF00078">
    <property type="entry name" value="RVT_1"/>
    <property type="match status" value="1"/>
</dbReference>
<dbReference type="OrthoDB" id="3067625at2759"/>